<evidence type="ECO:0000313" key="2">
    <source>
        <dbReference type="Proteomes" id="UP000054538"/>
    </source>
</evidence>
<proteinExistence type="predicted"/>
<dbReference type="HOGENOM" id="CLU_2250917_0_0_1"/>
<reference evidence="2" key="2">
    <citation type="submission" date="2015-01" db="EMBL/GenBank/DDBJ databases">
        <title>Evolutionary Origins and Diversification of the Mycorrhizal Mutualists.</title>
        <authorList>
            <consortium name="DOE Joint Genome Institute"/>
            <consortium name="Mycorrhizal Genomics Consortium"/>
            <person name="Kohler A."/>
            <person name="Kuo A."/>
            <person name="Nagy L.G."/>
            <person name="Floudas D."/>
            <person name="Copeland A."/>
            <person name="Barry K.W."/>
            <person name="Cichocki N."/>
            <person name="Veneault-Fourrey C."/>
            <person name="LaButti K."/>
            <person name="Lindquist E.A."/>
            <person name="Lipzen A."/>
            <person name="Lundell T."/>
            <person name="Morin E."/>
            <person name="Murat C."/>
            <person name="Riley R."/>
            <person name="Ohm R."/>
            <person name="Sun H."/>
            <person name="Tunlid A."/>
            <person name="Henrissat B."/>
            <person name="Grigoriev I.V."/>
            <person name="Hibbett D.S."/>
            <person name="Martin F."/>
        </authorList>
    </citation>
    <scope>NUCLEOTIDE SEQUENCE [LARGE SCALE GENOMIC DNA]</scope>
    <source>
        <strain evidence="2">Ve08.2h10</strain>
    </source>
</reference>
<organism evidence="1 2">
    <name type="scientific">Paxillus rubicundulus Ve08.2h10</name>
    <dbReference type="NCBI Taxonomy" id="930991"/>
    <lineage>
        <taxon>Eukaryota</taxon>
        <taxon>Fungi</taxon>
        <taxon>Dikarya</taxon>
        <taxon>Basidiomycota</taxon>
        <taxon>Agaricomycotina</taxon>
        <taxon>Agaricomycetes</taxon>
        <taxon>Agaricomycetidae</taxon>
        <taxon>Boletales</taxon>
        <taxon>Paxilineae</taxon>
        <taxon>Paxillaceae</taxon>
        <taxon>Paxillus</taxon>
    </lineage>
</organism>
<evidence type="ECO:0000313" key="1">
    <source>
        <dbReference type="EMBL" id="KIK96039.1"/>
    </source>
</evidence>
<reference evidence="1 2" key="1">
    <citation type="submission" date="2014-04" db="EMBL/GenBank/DDBJ databases">
        <authorList>
            <consortium name="DOE Joint Genome Institute"/>
            <person name="Kuo A."/>
            <person name="Kohler A."/>
            <person name="Jargeat P."/>
            <person name="Nagy L.G."/>
            <person name="Floudas D."/>
            <person name="Copeland A."/>
            <person name="Barry K.W."/>
            <person name="Cichocki N."/>
            <person name="Veneault-Fourrey C."/>
            <person name="LaButti K."/>
            <person name="Lindquist E.A."/>
            <person name="Lipzen A."/>
            <person name="Lundell T."/>
            <person name="Morin E."/>
            <person name="Murat C."/>
            <person name="Sun H."/>
            <person name="Tunlid A."/>
            <person name="Henrissat B."/>
            <person name="Grigoriev I.V."/>
            <person name="Hibbett D.S."/>
            <person name="Martin F."/>
            <person name="Nordberg H.P."/>
            <person name="Cantor M.N."/>
            <person name="Hua S.X."/>
        </authorList>
    </citation>
    <scope>NUCLEOTIDE SEQUENCE [LARGE SCALE GENOMIC DNA]</scope>
    <source>
        <strain evidence="1 2">Ve08.2h10</strain>
    </source>
</reference>
<name>A0A0D0E4F1_9AGAM</name>
<dbReference type="EMBL" id="KN825007">
    <property type="protein sequence ID" value="KIK96039.1"/>
    <property type="molecule type" value="Genomic_DNA"/>
</dbReference>
<dbReference type="Proteomes" id="UP000054538">
    <property type="component" value="Unassembled WGS sequence"/>
</dbReference>
<accession>A0A0D0E4F1</accession>
<dbReference type="InParanoid" id="A0A0D0E4F1"/>
<sequence>MFSCSYHPLRVLGWSWSCYANTSERPYVQEPAGQSVPSSTIPGIYYRVFAVRAQDPPIRSFPLTQQTIFRFKGSRGIRMFVRFSYDTHFFVTERVPMQLSQSPV</sequence>
<dbReference type="AlphaFoldDB" id="A0A0D0E4F1"/>
<protein>
    <submittedName>
        <fullName evidence="1">Uncharacterized protein</fullName>
    </submittedName>
</protein>
<gene>
    <name evidence="1" type="ORF">PAXRUDRAFT_826389</name>
</gene>
<keyword evidence="2" id="KW-1185">Reference proteome</keyword>